<dbReference type="GO" id="GO:0070967">
    <property type="term" value="F:coenzyme F420 binding"/>
    <property type="evidence" value="ECO:0007669"/>
    <property type="project" value="TreeGrafter"/>
</dbReference>
<organism evidence="3 4">
    <name type="scientific">Actinokineospora globicatena</name>
    <dbReference type="NCBI Taxonomy" id="103729"/>
    <lineage>
        <taxon>Bacteria</taxon>
        <taxon>Bacillati</taxon>
        <taxon>Actinomycetota</taxon>
        <taxon>Actinomycetes</taxon>
        <taxon>Pseudonocardiales</taxon>
        <taxon>Pseudonocardiaceae</taxon>
        <taxon>Actinokineospora</taxon>
    </lineage>
</organism>
<gene>
    <name evidence="3" type="ORF">Aglo03_09260</name>
</gene>
<dbReference type="Pfam" id="PF01243">
    <property type="entry name" value="PNPOx_N"/>
    <property type="match status" value="1"/>
</dbReference>
<comment type="caution">
    <text evidence="3">The sequence shown here is derived from an EMBL/GenBank/DDBJ whole genome shotgun (WGS) entry which is preliminary data.</text>
</comment>
<dbReference type="RefSeq" id="WP_285607848.1">
    <property type="nucleotide sequence ID" value="NZ_BSSD01000001.1"/>
</dbReference>
<protein>
    <submittedName>
        <fullName evidence="3">PPOX class F420-dependent enzyme</fullName>
    </submittedName>
</protein>
<dbReference type="SUPFAM" id="SSF50475">
    <property type="entry name" value="FMN-binding split barrel"/>
    <property type="match status" value="1"/>
</dbReference>
<accession>A0A9W6V5A0</accession>
<dbReference type="AlphaFoldDB" id="A0A9W6V5A0"/>
<dbReference type="InterPro" id="IPR012349">
    <property type="entry name" value="Split_barrel_FMN-bd"/>
</dbReference>
<sequence length="131" mass="15218">MSTPVPESHHDILAAKGLAFLATVRDQRPNVSPTWYLWDAERGHLLISLTDRRQKYRNLVREPHVAACLIPPDDQYRYIEIRGRVEFTPDTDHEVVNALALKYLGRESYEHNPEEGNRVVARVVPDYVRCR</sequence>
<evidence type="ECO:0000313" key="4">
    <source>
        <dbReference type="Proteomes" id="UP001165042"/>
    </source>
</evidence>
<keyword evidence="4" id="KW-1185">Reference proteome</keyword>
<dbReference type="NCBIfam" id="TIGR03618">
    <property type="entry name" value="Rv1155_F420"/>
    <property type="match status" value="1"/>
</dbReference>
<dbReference type="Gene3D" id="2.30.110.10">
    <property type="entry name" value="Electron Transport, Fmn-binding Protein, Chain A"/>
    <property type="match status" value="1"/>
</dbReference>
<name>A0A9W6V5A0_9PSEU</name>
<dbReference type="GO" id="GO:0016627">
    <property type="term" value="F:oxidoreductase activity, acting on the CH-CH group of donors"/>
    <property type="evidence" value="ECO:0007669"/>
    <property type="project" value="TreeGrafter"/>
</dbReference>
<proteinExistence type="predicted"/>
<dbReference type="InterPro" id="IPR052019">
    <property type="entry name" value="F420H2_bilvrd_red/Heme_oxyg"/>
</dbReference>
<evidence type="ECO:0000313" key="3">
    <source>
        <dbReference type="EMBL" id="GLW90110.1"/>
    </source>
</evidence>
<keyword evidence="1" id="KW-0560">Oxidoreductase</keyword>
<evidence type="ECO:0000256" key="1">
    <source>
        <dbReference type="ARBA" id="ARBA00023002"/>
    </source>
</evidence>
<dbReference type="Proteomes" id="UP001165042">
    <property type="component" value="Unassembled WGS sequence"/>
</dbReference>
<dbReference type="PANTHER" id="PTHR35176:SF6">
    <property type="entry name" value="HEME OXYGENASE HI_0854-RELATED"/>
    <property type="match status" value="1"/>
</dbReference>
<dbReference type="EMBL" id="BSSD01000001">
    <property type="protein sequence ID" value="GLW90110.1"/>
    <property type="molecule type" value="Genomic_DNA"/>
</dbReference>
<evidence type="ECO:0000259" key="2">
    <source>
        <dbReference type="Pfam" id="PF01243"/>
    </source>
</evidence>
<dbReference type="InterPro" id="IPR011576">
    <property type="entry name" value="Pyridox_Oxase_N"/>
</dbReference>
<reference evidence="3" key="1">
    <citation type="submission" date="2023-02" db="EMBL/GenBank/DDBJ databases">
        <title>Actinokineospora globicatena NBRC 15670.</title>
        <authorList>
            <person name="Ichikawa N."/>
            <person name="Sato H."/>
            <person name="Tonouchi N."/>
        </authorList>
    </citation>
    <scope>NUCLEOTIDE SEQUENCE</scope>
    <source>
        <strain evidence="3">NBRC 15670</strain>
    </source>
</reference>
<dbReference type="InterPro" id="IPR019920">
    <property type="entry name" value="F420-binding_dom_put"/>
</dbReference>
<feature type="domain" description="Pyridoxamine 5'-phosphate oxidase N-terminal" evidence="2">
    <location>
        <begin position="7"/>
        <end position="129"/>
    </location>
</feature>
<dbReference type="PANTHER" id="PTHR35176">
    <property type="entry name" value="HEME OXYGENASE HI_0854-RELATED"/>
    <property type="match status" value="1"/>
</dbReference>
<dbReference type="GO" id="GO:0005829">
    <property type="term" value="C:cytosol"/>
    <property type="evidence" value="ECO:0007669"/>
    <property type="project" value="TreeGrafter"/>
</dbReference>